<evidence type="ECO:0000256" key="8">
    <source>
        <dbReference type="ARBA" id="ARBA00023098"/>
    </source>
</evidence>
<dbReference type="Proteomes" id="UP000594261">
    <property type="component" value="Chromosome 5"/>
</dbReference>
<evidence type="ECO:0000256" key="3">
    <source>
        <dbReference type="ARBA" id="ARBA00022528"/>
    </source>
</evidence>
<dbReference type="InParanoid" id="A0A7N2R537"/>
<dbReference type="GO" id="GO:0009507">
    <property type="term" value="C:chloroplast"/>
    <property type="evidence" value="ECO:0007669"/>
    <property type="project" value="UniProtKB-SubCell"/>
</dbReference>
<dbReference type="Gene3D" id="3.40.50.1820">
    <property type="entry name" value="alpha/beta hydrolase"/>
    <property type="match status" value="1"/>
</dbReference>
<protein>
    <recommendedName>
        <fullName evidence="10">Fungal lipase-type domain-containing protein</fullName>
    </recommendedName>
</protein>
<dbReference type="PANTHER" id="PTHR31403:SF13">
    <property type="entry name" value="ALPHA_BETA-HYDROLASES SUPERFAMILY PROTEIN"/>
    <property type="match status" value="1"/>
</dbReference>
<feature type="domain" description="Fungal lipase-type" evidence="10">
    <location>
        <begin position="361"/>
        <end position="506"/>
    </location>
</feature>
<evidence type="ECO:0000256" key="4">
    <source>
        <dbReference type="ARBA" id="ARBA00022640"/>
    </source>
</evidence>
<sequence>MYFLKGSIVVDGATTISNTTREVASNNTRLLRHASENTLSESAKTCKLEICKPFAFEKQTRIKFGHHTKGILDFVHKDVWGPTKVSSFGGRRIMSLISIFILNLILQVVLHNPLKTIMEVSPLRQVRKEKGAKKTKWVLKLKSVVTWKAIKMASSSTTKLNRFHLTCASSMKQLSLVRVQAEEAVKPIQQAHTKKKASHVVTKSLLSLLQLPYTASDFIDWGDLMTPTKSPKENISTKWREIHGLHNWDSLLDPLHPWLRREIIKYGEFAQATYDGFEFDPLSEFCGSCRYNRHKLFEELGLTNHGYKVTKYIYAMSHVDVPSWFERSHLGETWSKDSNWMGYVAVSNDEESERIGRRDIVMAWRGTIAPTEWFTDLKAMFEPIGDGKIKVQHGFCSIYNSKSELTRYNKLSASEQVMEEVNRLVKFYKAKGEEISFTITGHSLGGALALLNAYEAATSIPGLPISVISFGAPRVGNLAFKEKLDEMGVKTLRIVVKQDIVPKFPGFICNNILHKLNFVTKKFNWVYRHVGSQLELDMFMSPYLKRESDLIGSHNLEIYLHHVDGFLSKQRKFRWNARRDVALVNKTTDMLIEELRIPKFWYQLPYKGLVLNKHGRWVKPSREPEDVPSPLSVASKNELH</sequence>
<dbReference type="Pfam" id="PF01764">
    <property type="entry name" value="Lipase_3"/>
    <property type="match status" value="1"/>
</dbReference>
<keyword evidence="8" id="KW-0443">Lipid metabolism</keyword>
<evidence type="ECO:0000256" key="7">
    <source>
        <dbReference type="ARBA" id="ARBA00022963"/>
    </source>
</evidence>
<keyword evidence="12" id="KW-1185">Reference proteome</keyword>
<evidence type="ECO:0000313" key="11">
    <source>
        <dbReference type="EnsemblPlants" id="QL05p054745:mrna"/>
    </source>
</evidence>
<evidence type="ECO:0000259" key="10">
    <source>
        <dbReference type="Pfam" id="PF01764"/>
    </source>
</evidence>
<dbReference type="FunFam" id="3.40.50.1820:FF:000065">
    <property type="entry name" value="Phospholipase A1-II 3"/>
    <property type="match status" value="1"/>
</dbReference>
<keyword evidence="5" id="KW-0378">Hydrolase</keyword>
<dbReference type="PANTHER" id="PTHR31403">
    <property type="entry name" value="PHOSPHOLIPASE A1-IBETA2, CHLOROPLASTIC"/>
    <property type="match status" value="1"/>
</dbReference>
<reference evidence="11" key="2">
    <citation type="submission" date="2021-01" db="UniProtKB">
        <authorList>
            <consortium name="EnsemblPlants"/>
        </authorList>
    </citation>
    <scope>IDENTIFICATION</scope>
</reference>
<dbReference type="InterPro" id="IPR002921">
    <property type="entry name" value="Fungal_lipase-type"/>
</dbReference>
<dbReference type="GO" id="GO:0016042">
    <property type="term" value="P:lipid catabolic process"/>
    <property type="evidence" value="ECO:0007669"/>
    <property type="project" value="UniProtKB-KW"/>
</dbReference>
<keyword evidence="3" id="KW-0150">Chloroplast</keyword>
<dbReference type="SUPFAM" id="SSF53474">
    <property type="entry name" value="alpha/beta-Hydrolases"/>
    <property type="match status" value="1"/>
</dbReference>
<proteinExistence type="inferred from homology"/>
<keyword evidence="4" id="KW-0934">Plastid</keyword>
<dbReference type="GO" id="GO:0008970">
    <property type="term" value="F:phospholipase A1 activity"/>
    <property type="evidence" value="ECO:0007669"/>
    <property type="project" value="UniProtKB-ARBA"/>
</dbReference>
<dbReference type="EnsemblPlants" id="QL05p054745:mrna">
    <property type="protein sequence ID" value="QL05p054745:mrna"/>
    <property type="gene ID" value="QL05p054745"/>
</dbReference>
<dbReference type="GO" id="GO:0047714">
    <property type="term" value="F:galactolipase activity"/>
    <property type="evidence" value="ECO:0007669"/>
    <property type="project" value="UniProtKB-ARBA"/>
</dbReference>
<dbReference type="InterPro" id="IPR029058">
    <property type="entry name" value="AB_hydrolase_fold"/>
</dbReference>
<keyword evidence="7" id="KW-0442">Lipid degradation</keyword>
<name>A0A7N2R537_QUELO</name>
<dbReference type="FunCoup" id="A0A7N2R537">
    <property type="interactions" value="46"/>
</dbReference>
<dbReference type="EMBL" id="LRBV02000005">
    <property type="status" value="NOT_ANNOTATED_CDS"/>
    <property type="molecule type" value="Genomic_DNA"/>
</dbReference>
<evidence type="ECO:0000256" key="2">
    <source>
        <dbReference type="ARBA" id="ARBA00010701"/>
    </source>
</evidence>
<keyword evidence="6" id="KW-0809">Transit peptide</keyword>
<organism evidence="11 12">
    <name type="scientific">Quercus lobata</name>
    <name type="common">Valley oak</name>
    <dbReference type="NCBI Taxonomy" id="97700"/>
    <lineage>
        <taxon>Eukaryota</taxon>
        <taxon>Viridiplantae</taxon>
        <taxon>Streptophyta</taxon>
        <taxon>Embryophyta</taxon>
        <taxon>Tracheophyta</taxon>
        <taxon>Spermatophyta</taxon>
        <taxon>Magnoliopsida</taxon>
        <taxon>eudicotyledons</taxon>
        <taxon>Gunneridae</taxon>
        <taxon>Pentapetalae</taxon>
        <taxon>rosids</taxon>
        <taxon>fabids</taxon>
        <taxon>Fagales</taxon>
        <taxon>Fagaceae</taxon>
        <taxon>Quercus</taxon>
    </lineage>
</organism>
<evidence type="ECO:0000256" key="1">
    <source>
        <dbReference type="ARBA" id="ARBA00004229"/>
    </source>
</evidence>
<dbReference type="CDD" id="cd00519">
    <property type="entry name" value="Lipase_3"/>
    <property type="match status" value="1"/>
</dbReference>
<evidence type="ECO:0000313" key="12">
    <source>
        <dbReference type="Proteomes" id="UP000594261"/>
    </source>
</evidence>
<dbReference type="OMA" id="PQWFLRS"/>
<comment type="subcellular location">
    <subcellularLocation>
        <location evidence="1">Plastid</location>
        <location evidence="1">Chloroplast</location>
    </subcellularLocation>
</comment>
<evidence type="ECO:0000256" key="6">
    <source>
        <dbReference type="ARBA" id="ARBA00022946"/>
    </source>
</evidence>
<evidence type="ECO:0000256" key="9">
    <source>
        <dbReference type="SAM" id="MobiDB-lite"/>
    </source>
</evidence>
<accession>A0A7N2R537</accession>
<comment type="similarity">
    <text evidence="2">Belongs to the AB hydrolase superfamily. Lipase family.</text>
</comment>
<dbReference type="AlphaFoldDB" id="A0A7N2R537"/>
<evidence type="ECO:0000256" key="5">
    <source>
        <dbReference type="ARBA" id="ARBA00022801"/>
    </source>
</evidence>
<dbReference type="Gramene" id="QL05p054745:mrna">
    <property type="protein sequence ID" value="QL05p054745:mrna"/>
    <property type="gene ID" value="QL05p054745"/>
</dbReference>
<feature type="region of interest" description="Disordered" evidence="9">
    <location>
        <begin position="619"/>
        <end position="640"/>
    </location>
</feature>
<reference evidence="11 12" key="1">
    <citation type="journal article" date="2016" name="G3 (Bethesda)">
        <title>First Draft Assembly and Annotation of the Genome of a California Endemic Oak Quercus lobata Nee (Fagaceae).</title>
        <authorList>
            <person name="Sork V.L."/>
            <person name="Fitz-Gibbon S.T."/>
            <person name="Puiu D."/>
            <person name="Crepeau M."/>
            <person name="Gugger P.F."/>
            <person name="Sherman R."/>
            <person name="Stevens K."/>
            <person name="Langley C.H."/>
            <person name="Pellegrini M."/>
            <person name="Salzberg S.L."/>
        </authorList>
    </citation>
    <scope>NUCLEOTIDE SEQUENCE [LARGE SCALE GENOMIC DNA]</scope>
    <source>
        <strain evidence="11 12">cv. SW786</strain>
    </source>
</reference>